<protein>
    <submittedName>
        <fullName evidence="3">Flagellar protein FlgN</fullName>
    </submittedName>
</protein>
<feature type="region of interest" description="Disordered" evidence="2">
    <location>
        <begin position="146"/>
        <end position="166"/>
    </location>
</feature>
<keyword evidence="1" id="KW-1005">Bacterial flagellum biogenesis</keyword>
<dbReference type="SUPFAM" id="SSF140566">
    <property type="entry name" value="FlgN-like"/>
    <property type="match status" value="1"/>
</dbReference>
<dbReference type="RefSeq" id="WP_219872242.1">
    <property type="nucleotide sequence ID" value="NZ_JAHZIJ010000005.1"/>
</dbReference>
<evidence type="ECO:0000256" key="2">
    <source>
        <dbReference type="SAM" id="MobiDB-lite"/>
    </source>
</evidence>
<dbReference type="Proteomes" id="UP000812277">
    <property type="component" value="Unassembled WGS sequence"/>
</dbReference>
<gene>
    <name evidence="3" type="ORF">K0T92_09585</name>
</gene>
<proteinExistence type="predicted"/>
<organism evidence="3 4">
    <name type="scientific">Paenibacillus oenotherae</name>
    <dbReference type="NCBI Taxonomy" id="1435645"/>
    <lineage>
        <taxon>Bacteria</taxon>
        <taxon>Bacillati</taxon>
        <taxon>Bacillota</taxon>
        <taxon>Bacilli</taxon>
        <taxon>Bacillales</taxon>
        <taxon>Paenibacillaceae</taxon>
        <taxon>Paenibacillus</taxon>
    </lineage>
</organism>
<evidence type="ECO:0000313" key="3">
    <source>
        <dbReference type="EMBL" id="MBW7474996.1"/>
    </source>
</evidence>
<keyword evidence="4" id="KW-1185">Reference proteome</keyword>
<dbReference type="InterPro" id="IPR036679">
    <property type="entry name" value="FlgN-like_sf"/>
</dbReference>
<dbReference type="Pfam" id="PF05130">
    <property type="entry name" value="FlgN"/>
    <property type="match status" value="1"/>
</dbReference>
<sequence>MSFRQLMETLEQLHLLYTELYELGLVKKDQVVKNQINDLTATIAKESKVLKQISENETVRRQTLIELQREMGVRPKLYITLTEISRMLFSVEDKQELGGIQGKLTEIVAALKPLNELNQHLIQQSVALLEFSLDLLVGSPTEEVTYQNPAMHNGKQNRNGLFDTRA</sequence>
<reference evidence="3 4" key="1">
    <citation type="submission" date="2021-07" db="EMBL/GenBank/DDBJ databases">
        <title>Paenibacillus radiodurans sp. nov., isolated from the southeastern edge of Tengger Desert.</title>
        <authorList>
            <person name="Zhang G."/>
        </authorList>
    </citation>
    <scope>NUCLEOTIDE SEQUENCE [LARGE SCALE GENOMIC DNA]</scope>
    <source>
        <strain evidence="3 4">DT7-4</strain>
    </source>
</reference>
<dbReference type="InterPro" id="IPR007809">
    <property type="entry name" value="FlgN-like"/>
</dbReference>
<dbReference type="EMBL" id="JAHZIJ010000005">
    <property type="protein sequence ID" value="MBW7474996.1"/>
    <property type="molecule type" value="Genomic_DNA"/>
</dbReference>
<feature type="compositionally biased region" description="Polar residues" evidence="2">
    <location>
        <begin position="146"/>
        <end position="159"/>
    </location>
</feature>
<keyword evidence="3" id="KW-0282">Flagellum</keyword>
<accession>A0ABS7D674</accession>
<keyword evidence="3" id="KW-0969">Cilium</keyword>
<name>A0ABS7D674_9BACL</name>
<evidence type="ECO:0000256" key="1">
    <source>
        <dbReference type="ARBA" id="ARBA00022795"/>
    </source>
</evidence>
<evidence type="ECO:0000313" key="4">
    <source>
        <dbReference type="Proteomes" id="UP000812277"/>
    </source>
</evidence>
<comment type="caution">
    <text evidence="3">The sequence shown here is derived from an EMBL/GenBank/DDBJ whole genome shotgun (WGS) entry which is preliminary data.</text>
</comment>
<dbReference type="Gene3D" id="1.20.58.300">
    <property type="entry name" value="FlgN-like"/>
    <property type="match status" value="1"/>
</dbReference>
<keyword evidence="3" id="KW-0966">Cell projection</keyword>